<dbReference type="EMBL" id="CYSR01000036">
    <property type="protein sequence ID" value="CUI01861.1"/>
    <property type="molecule type" value="Genomic_DNA"/>
</dbReference>
<dbReference type="InterPro" id="IPR001753">
    <property type="entry name" value="Enoyl-CoA_hydra/iso"/>
</dbReference>
<evidence type="ECO:0000313" key="2">
    <source>
        <dbReference type="Proteomes" id="UP000051326"/>
    </source>
</evidence>
<dbReference type="SUPFAM" id="SSF52096">
    <property type="entry name" value="ClpP/crotonase"/>
    <property type="match status" value="1"/>
</dbReference>
<evidence type="ECO:0000313" key="1">
    <source>
        <dbReference type="EMBL" id="CUI01861.1"/>
    </source>
</evidence>
<accession>A0A0P1HDR8</accession>
<protein>
    <submittedName>
        <fullName evidence="1">Enoyl-CoA hydratase</fullName>
    </submittedName>
</protein>
<dbReference type="Pfam" id="PF00378">
    <property type="entry name" value="ECH_1"/>
    <property type="match status" value="1"/>
</dbReference>
<reference evidence="1 2" key="1">
    <citation type="submission" date="2015-09" db="EMBL/GenBank/DDBJ databases">
        <authorList>
            <consortium name="Swine Surveillance"/>
        </authorList>
    </citation>
    <scope>NUCLEOTIDE SEQUENCE [LARGE SCALE GENOMIC DNA]</scope>
    <source>
        <strain evidence="1 2">CECT 8399</strain>
    </source>
</reference>
<dbReference type="InterPro" id="IPR029045">
    <property type="entry name" value="ClpP/crotonase-like_dom_sf"/>
</dbReference>
<sequence length="52" mass="5683">MTKPVIASVNSIAIGEDFELSLFCDITIASDGPRIDYNKVRDLPPAKSLTMK</sequence>
<dbReference type="Gene3D" id="3.90.226.10">
    <property type="entry name" value="2-enoyl-CoA Hydratase, Chain A, domain 1"/>
    <property type="match status" value="1"/>
</dbReference>
<name>A0A0P1HDR8_9RHOB</name>
<gene>
    <name evidence="1" type="ORF">PHA8399_04009</name>
</gene>
<dbReference type="Proteomes" id="UP000051326">
    <property type="component" value="Unassembled WGS sequence"/>
</dbReference>
<dbReference type="AlphaFoldDB" id="A0A0P1HDR8"/>
<dbReference type="RefSeq" id="WP_145977086.1">
    <property type="nucleotide sequence ID" value="NZ_CYSR01000036.1"/>
</dbReference>
<dbReference type="GO" id="GO:0003824">
    <property type="term" value="F:catalytic activity"/>
    <property type="evidence" value="ECO:0007669"/>
    <property type="project" value="UniProtKB-ARBA"/>
</dbReference>
<proteinExistence type="predicted"/>
<organism evidence="1 2">
    <name type="scientific">Leisingera aquaemixtae</name>
    <dbReference type="NCBI Taxonomy" id="1396826"/>
    <lineage>
        <taxon>Bacteria</taxon>
        <taxon>Pseudomonadati</taxon>
        <taxon>Pseudomonadota</taxon>
        <taxon>Alphaproteobacteria</taxon>
        <taxon>Rhodobacterales</taxon>
        <taxon>Roseobacteraceae</taxon>
        <taxon>Leisingera</taxon>
    </lineage>
</organism>